<dbReference type="RefSeq" id="WP_257714620.1">
    <property type="nucleotide sequence ID" value="NZ_JANJOU010000001.1"/>
</dbReference>
<evidence type="ECO:0000256" key="1">
    <source>
        <dbReference type="NCBIfam" id="TIGR02722"/>
    </source>
</evidence>
<sequence>MIHSAKAILALAIAASLSACATPEMATQRIDPRNDRSPVGMSLDNRDFEQAAQALVRSMLESDRLQPRPDGQPRVMAISLFTNDTTLRINMNELLQTVRRELSNSGRVVVTTAVGLEGPSDPLAMQARQLRQSGEFNQRTVAGRGQMLAPDISLTGRIIQRTARVDGGAQRVDYNFQLTLTNIRTGIALWEGQEVISRVGSGRTVSW</sequence>
<accession>A0ABT1WYN6</accession>
<dbReference type="PROSITE" id="PS51257">
    <property type="entry name" value="PROKAR_LIPOPROTEIN"/>
    <property type="match status" value="1"/>
</dbReference>
<dbReference type="InterPro" id="IPR014094">
    <property type="entry name" value="LpoB"/>
</dbReference>
<organism evidence="3 4">
    <name type="scientific">Roseomonas populi</name>
    <dbReference type="NCBI Taxonomy" id="3121582"/>
    <lineage>
        <taxon>Bacteria</taxon>
        <taxon>Pseudomonadati</taxon>
        <taxon>Pseudomonadota</taxon>
        <taxon>Alphaproteobacteria</taxon>
        <taxon>Acetobacterales</taxon>
        <taxon>Roseomonadaceae</taxon>
        <taxon>Roseomonas</taxon>
    </lineage>
</organism>
<feature type="signal peptide" evidence="2">
    <location>
        <begin position="1"/>
        <end position="21"/>
    </location>
</feature>
<evidence type="ECO:0000313" key="4">
    <source>
        <dbReference type="Proteomes" id="UP001524642"/>
    </source>
</evidence>
<evidence type="ECO:0000313" key="3">
    <source>
        <dbReference type="EMBL" id="MCR0980962.1"/>
    </source>
</evidence>
<dbReference type="Pfam" id="PF13036">
    <property type="entry name" value="LpoB"/>
    <property type="match status" value="1"/>
</dbReference>
<feature type="chain" id="PRO_5045170193" description="Penicillin-binding protein activator LpoB" evidence="2">
    <location>
        <begin position="22"/>
        <end position="207"/>
    </location>
</feature>
<reference evidence="3 4" key="1">
    <citation type="submission" date="2022-06" db="EMBL/GenBank/DDBJ databases">
        <title>Roseomonas CN29.</title>
        <authorList>
            <person name="Cheng Y."/>
            <person name="He X."/>
        </authorList>
    </citation>
    <scope>NUCLEOTIDE SEQUENCE [LARGE SCALE GENOMIC DNA]</scope>
    <source>
        <strain evidence="3 4">CN29</strain>
    </source>
</reference>
<dbReference type="Proteomes" id="UP001524642">
    <property type="component" value="Unassembled WGS sequence"/>
</dbReference>
<name>A0ABT1WYN6_9PROT</name>
<gene>
    <name evidence="3" type="primary">lpoB</name>
    <name evidence="3" type="ORF">NRP21_02745</name>
</gene>
<keyword evidence="4" id="KW-1185">Reference proteome</keyword>
<evidence type="ECO:0000256" key="2">
    <source>
        <dbReference type="SAM" id="SignalP"/>
    </source>
</evidence>
<keyword evidence="2" id="KW-0732">Signal</keyword>
<proteinExistence type="predicted"/>
<dbReference type="EMBL" id="JANJOU010000001">
    <property type="protein sequence ID" value="MCR0980962.1"/>
    <property type="molecule type" value="Genomic_DNA"/>
</dbReference>
<dbReference type="NCBIfam" id="TIGR02722">
    <property type="entry name" value="lp"/>
    <property type="match status" value="1"/>
</dbReference>
<dbReference type="Gene3D" id="3.40.50.10610">
    <property type="entry name" value="ABC-type transport auxiliary lipoprotein component"/>
    <property type="match status" value="1"/>
</dbReference>
<protein>
    <recommendedName>
        <fullName evidence="1">Penicillin-binding protein activator LpoB</fullName>
    </recommendedName>
</protein>
<comment type="caution">
    <text evidence="3">The sequence shown here is derived from an EMBL/GenBank/DDBJ whole genome shotgun (WGS) entry which is preliminary data.</text>
</comment>